<dbReference type="GO" id="GO:0005975">
    <property type="term" value="P:carbohydrate metabolic process"/>
    <property type="evidence" value="ECO:0007669"/>
    <property type="project" value="InterPro"/>
</dbReference>
<evidence type="ECO:0000313" key="5">
    <source>
        <dbReference type="Proteomes" id="UP000198688"/>
    </source>
</evidence>
<evidence type="ECO:0000313" key="4">
    <source>
        <dbReference type="EMBL" id="SDT79357.1"/>
    </source>
</evidence>
<dbReference type="EMBL" id="LT629758">
    <property type="protein sequence ID" value="SDT79357.1"/>
    <property type="molecule type" value="Genomic_DNA"/>
</dbReference>
<dbReference type="Gene3D" id="2.60.40.290">
    <property type="match status" value="1"/>
</dbReference>
<protein>
    <submittedName>
        <fullName evidence="4">Cellulose binding domain-containing protein</fullName>
    </submittedName>
</protein>
<dbReference type="OrthoDB" id="3780655at2"/>
<dbReference type="PROSITE" id="PS51173">
    <property type="entry name" value="CBM2"/>
    <property type="match status" value="1"/>
</dbReference>
<feature type="transmembrane region" description="Helical" evidence="2">
    <location>
        <begin position="132"/>
        <end position="153"/>
    </location>
</feature>
<keyword evidence="2" id="KW-1133">Transmembrane helix</keyword>
<dbReference type="GO" id="GO:0030247">
    <property type="term" value="F:polysaccharide binding"/>
    <property type="evidence" value="ECO:0007669"/>
    <property type="project" value="UniProtKB-UniRule"/>
</dbReference>
<evidence type="ECO:0000256" key="1">
    <source>
        <dbReference type="SAM" id="MobiDB-lite"/>
    </source>
</evidence>
<evidence type="ECO:0000256" key="2">
    <source>
        <dbReference type="SAM" id="Phobius"/>
    </source>
</evidence>
<dbReference type="InterPro" id="IPR008965">
    <property type="entry name" value="CBM2/CBM3_carb-bd_dom_sf"/>
</dbReference>
<gene>
    <name evidence="4" type="ORF">SAMN04489716_8753</name>
</gene>
<keyword evidence="2" id="KW-0472">Membrane</keyword>
<feature type="region of interest" description="Disordered" evidence="1">
    <location>
        <begin position="171"/>
        <end position="241"/>
    </location>
</feature>
<name>A0A1H2D9V1_9ACTN</name>
<proteinExistence type="predicted"/>
<reference evidence="4 5" key="1">
    <citation type="submission" date="2016-10" db="EMBL/GenBank/DDBJ databases">
        <authorList>
            <person name="de Groot N.N."/>
        </authorList>
    </citation>
    <scope>NUCLEOTIDE SEQUENCE [LARGE SCALE GENOMIC DNA]</scope>
    <source>
        <strain evidence="4 5">DSM 43941</strain>
    </source>
</reference>
<dbReference type="RefSeq" id="WP_092554961.1">
    <property type="nucleotide sequence ID" value="NZ_BOMJ01000002.1"/>
</dbReference>
<accession>A0A1H2D9V1</accession>
<keyword evidence="2" id="KW-0812">Transmembrane</keyword>
<dbReference type="InterPro" id="IPR012291">
    <property type="entry name" value="CBM2_carb-bd_dom_sf"/>
</dbReference>
<keyword evidence="5" id="KW-1185">Reference proteome</keyword>
<feature type="compositionally biased region" description="Low complexity" evidence="1">
    <location>
        <begin position="189"/>
        <end position="211"/>
    </location>
</feature>
<dbReference type="GO" id="GO:0004553">
    <property type="term" value="F:hydrolase activity, hydrolyzing O-glycosyl compounds"/>
    <property type="evidence" value="ECO:0007669"/>
    <property type="project" value="InterPro"/>
</dbReference>
<dbReference type="SMART" id="SM00637">
    <property type="entry name" value="CBD_II"/>
    <property type="match status" value="1"/>
</dbReference>
<feature type="domain" description="CBM2" evidence="3">
    <location>
        <begin position="232"/>
        <end position="336"/>
    </location>
</feature>
<evidence type="ECO:0000259" key="3">
    <source>
        <dbReference type="PROSITE" id="PS51173"/>
    </source>
</evidence>
<organism evidence="4 5">
    <name type="scientific">Actinoplanes derwentensis</name>
    <dbReference type="NCBI Taxonomy" id="113562"/>
    <lineage>
        <taxon>Bacteria</taxon>
        <taxon>Bacillati</taxon>
        <taxon>Actinomycetota</taxon>
        <taxon>Actinomycetes</taxon>
        <taxon>Micromonosporales</taxon>
        <taxon>Micromonosporaceae</taxon>
        <taxon>Actinoplanes</taxon>
    </lineage>
</organism>
<dbReference type="InterPro" id="IPR001919">
    <property type="entry name" value="CBD2"/>
</dbReference>
<feature type="region of interest" description="Disordered" evidence="1">
    <location>
        <begin position="1"/>
        <end position="60"/>
    </location>
</feature>
<dbReference type="SUPFAM" id="SSF49384">
    <property type="entry name" value="Carbohydrate-binding domain"/>
    <property type="match status" value="1"/>
</dbReference>
<dbReference type="Proteomes" id="UP000198688">
    <property type="component" value="Chromosome I"/>
</dbReference>
<feature type="compositionally biased region" description="Basic and acidic residues" evidence="1">
    <location>
        <begin position="1"/>
        <end position="14"/>
    </location>
</feature>
<sequence>MTEPPRGVRPDTADLQKMGESSTPYDPGDGTAWQSANDKQDYAEYGPEQLPARRPGETLQRIGPDLMDRRYDALAAWNESAQTMTMAAIGDEPRPAYPQSFDPDSFRDAVPQHSVPPARTVRRALRARRERIAAGVVGVALLGAGTAVAWGSAGEPGTPVATGTAVAVRTTEADPGDGVEPVATGDTEPSSTPSAGAATSASPVPSPSVSSRPRRIVTLPAVRNSRGPSRTSVGPTAGSPALSASYEYDSGAGSVRVANTGDADATDWTVGLTVPGGETVTVTSGDVVVVQSGSSVTFRPSGARVPPAGLVAFSFAVDPVPAEEPGGCTIDGSSCG</sequence>
<dbReference type="STRING" id="113562.SAMN04489716_8753"/>
<dbReference type="AlphaFoldDB" id="A0A1H2D9V1"/>